<dbReference type="Proteomes" id="UP001317705">
    <property type="component" value="Chromosome"/>
</dbReference>
<name>A0ABN6VSA7_9BACT</name>
<accession>A0ABN6VSA7</accession>
<dbReference type="RefSeq" id="WP_282002146.1">
    <property type="nucleotide sequence ID" value="NZ_AP027151.1"/>
</dbReference>
<protein>
    <submittedName>
        <fullName evidence="1">Uncharacterized protein</fullName>
    </submittedName>
</protein>
<dbReference type="EMBL" id="AP027151">
    <property type="protein sequence ID" value="BDV41975.1"/>
    <property type="molecule type" value="Genomic_DNA"/>
</dbReference>
<sequence length="59" mass="6411">METKQTCRCGATHQGHICILRSKGLTEEVAHLTDKPTVVCFLCGVEANAPENVCEPMPL</sequence>
<keyword evidence="2" id="KW-1185">Reference proteome</keyword>
<organism evidence="1 2">
    <name type="scientific">Geotalea uraniireducens</name>
    <dbReference type="NCBI Taxonomy" id="351604"/>
    <lineage>
        <taxon>Bacteria</taxon>
        <taxon>Pseudomonadati</taxon>
        <taxon>Thermodesulfobacteriota</taxon>
        <taxon>Desulfuromonadia</taxon>
        <taxon>Geobacterales</taxon>
        <taxon>Geobacteraceae</taxon>
        <taxon>Geotalea</taxon>
    </lineage>
</organism>
<proteinExistence type="predicted"/>
<gene>
    <name evidence="1" type="ORF">GURASL_08980</name>
</gene>
<evidence type="ECO:0000313" key="1">
    <source>
        <dbReference type="EMBL" id="BDV41975.1"/>
    </source>
</evidence>
<reference evidence="1 2" key="1">
    <citation type="submission" date="2022-12" db="EMBL/GenBank/DDBJ databases">
        <title>Polyphasic characterization of Geotalea uranireducens NIT-SL11 newly isolated from a complex of sewage sludge and microbially reduced graphene oxide.</title>
        <authorList>
            <person name="Xie L."/>
            <person name="Yoshida N."/>
            <person name="Meng L."/>
        </authorList>
    </citation>
    <scope>NUCLEOTIDE SEQUENCE [LARGE SCALE GENOMIC DNA]</scope>
    <source>
        <strain evidence="1 2">NIT-SL11</strain>
    </source>
</reference>
<evidence type="ECO:0000313" key="2">
    <source>
        <dbReference type="Proteomes" id="UP001317705"/>
    </source>
</evidence>